<evidence type="ECO:0000313" key="2">
    <source>
        <dbReference type="Proteomes" id="UP000188268"/>
    </source>
</evidence>
<proteinExistence type="predicted"/>
<reference evidence="1 2" key="1">
    <citation type="submission" date="2013-09" db="EMBL/GenBank/DDBJ databases">
        <title>Corchorus capsularis genome sequencing.</title>
        <authorList>
            <person name="Alam M."/>
            <person name="Haque M.S."/>
            <person name="Islam M.S."/>
            <person name="Emdad E.M."/>
            <person name="Islam M.M."/>
            <person name="Ahmed B."/>
            <person name="Halim A."/>
            <person name="Hossen Q.M.M."/>
            <person name="Hossain M.Z."/>
            <person name="Ahmed R."/>
            <person name="Khan M.M."/>
            <person name="Islam R."/>
            <person name="Rashid M.M."/>
            <person name="Khan S.A."/>
            <person name="Rahman M.S."/>
            <person name="Alam M."/>
        </authorList>
    </citation>
    <scope>NUCLEOTIDE SEQUENCE [LARGE SCALE GENOMIC DNA]</scope>
    <source>
        <strain evidence="2">cv. CVL-1</strain>
        <tissue evidence="1">Whole seedling</tissue>
    </source>
</reference>
<protein>
    <submittedName>
        <fullName evidence="1">Uncharacterized protein</fullName>
    </submittedName>
</protein>
<organism evidence="1 2">
    <name type="scientific">Corchorus capsularis</name>
    <name type="common">Jute</name>
    <dbReference type="NCBI Taxonomy" id="210143"/>
    <lineage>
        <taxon>Eukaryota</taxon>
        <taxon>Viridiplantae</taxon>
        <taxon>Streptophyta</taxon>
        <taxon>Embryophyta</taxon>
        <taxon>Tracheophyta</taxon>
        <taxon>Spermatophyta</taxon>
        <taxon>Magnoliopsida</taxon>
        <taxon>eudicotyledons</taxon>
        <taxon>Gunneridae</taxon>
        <taxon>Pentapetalae</taxon>
        <taxon>rosids</taxon>
        <taxon>malvids</taxon>
        <taxon>Malvales</taxon>
        <taxon>Malvaceae</taxon>
        <taxon>Grewioideae</taxon>
        <taxon>Apeibeae</taxon>
        <taxon>Corchorus</taxon>
    </lineage>
</organism>
<accession>A0A1R3KZ64</accession>
<comment type="caution">
    <text evidence="1">The sequence shown here is derived from an EMBL/GenBank/DDBJ whole genome shotgun (WGS) entry which is preliminary data.</text>
</comment>
<evidence type="ECO:0000313" key="1">
    <source>
        <dbReference type="EMBL" id="OMP12309.1"/>
    </source>
</evidence>
<dbReference type="Gramene" id="OMP12309">
    <property type="protein sequence ID" value="OMP12309"/>
    <property type="gene ID" value="CCACVL1_00045"/>
</dbReference>
<gene>
    <name evidence="1" type="ORF">CCACVL1_00045</name>
</gene>
<dbReference type="AlphaFoldDB" id="A0A1R3KZ64"/>
<dbReference type="Proteomes" id="UP000188268">
    <property type="component" value="Unassembled WGS sequence"/>
</dbReference>
<name>A0A1R3KZ64_COCAP</name>
<sequence>GKVDSFVLGEINAKEKMRGAGGVPNLEEIYIFGN</sequence>
<keyword evidence="2" id="KW-1185">Reference proteome</keyword>
<feature type="non-terminal residue" evidence="1">
    <location>
        <position position="1"/>
    </location>
</feature>
<dbReference type="EMBL" id="AWWV01000144">
    <property type="protein sequence ID" value="OMP12309.1"/>
    <property type="molecule type" value="Genomic_DNA"/>
</dbReference>